<dbReference type="PANTHER" id="PTHR33434">
    <property type="entry name" value="DEGV DOMAIN-CONTAINING PROTEIN DR_1986-RELATED"/>
    <property type="match status" value="1"/>
</dbReference>
<dbReference type="InterPro" id="IPR003797">
    <property type="entry name" value="DegV"/>
</dbReference>
<gene>
    <name evidence="3" type="ORF">IBLFYP30_00368</name>
</gene>
<reference evidence="3" key="1">
    <citation type="submission" date="2019-11" db="EMBL/GenBank/DDBJ databases">
        <authorList>
            <person name="Feng L."/>
        </authorList>
    </citation>
    <scope>NUCLEOTIDE SEQUENCE</scope>
    <source>
        <strain evidence="3">IbartlettiiLFYP30</strain>
    </source>
</reference>
<dbReference type="Gene3D" id="3.40.50.10440">
    <property type="entry name" value="Dihydroxyacetone kinase, domain 1"/>
    <property type="match status" value="1"/>
</dbReference>
<dbReference type="PROSITE" id="PS51482">
    <property type="entry name" value="DEGV"/>
    <property type="match status" value="1"/>
</dbReference>
<dbReference type="Gene3D" id="3.30.1180.10">
    <property type="match status" value="1"/>
</dbReference>
<dbReference type="InterPro" id="IPR050270">
    <property type="entry name" value="DegV_domain_contain"/>
</dbReference>
<sequence length="288" mass="32076">MREFIISTDSTNDLPETYLKENNIAVHPLYYIIDDKEYIPGVEDMPVKEFYRVLKEGKMPTTSASNPINIIAKFQQEINEGHDILHLSFSSGLSSSYNNARICAEKLMEEEPGSKIIVIDTLSGTVGQGILLMKAVEMKKAGKTIDEIAKWLNMHKQHVIHEFTVSDLNHLFRGGRLSRASALVGTMLNIQPILHMDDEGKLAAIGKVRGRKKALHTLVDNIEIKTDISNLKQVFISHGDCIEDAQYVAEKVKQKYGVEDIIIQDICPTIGAHTAQGAVVVAYMGNSR</sequence>
<proteinExistence type="predicted"/>
<dbReference type="Gene3D" id="2.20.28.50">
    <property type="entry name" value="degv family protein"/>
    <property type="match status" value="1"/>
</dbReference>
<protein>
    <submittedName>
        <fullName evidence="3">DegV domain-containing protein</fullName>
    </submittedName>
</protein>
<dbReference type="EMBL" id="CACRUE010000044">
    <property type="protein sequence ID" value="VYU50372.1"/>
    <property type="molecule type" value="Genomic_DNA"/>
</dbReference>
<dbReference type="NCBIfam" id="TIGR00762">
    <property type="entry name" value="DegV"/>
    <property type="match status" value="1"/>
</dbReference>
<evidence type="ECO:0000256" key="2">
    <source>
        <dbReference type="ARBA" id="ARBA00023121"/>
    </source>
</evidence>
<dbReference type="SUPFAM" id="SSF82549">
    <property type="entry name" value="DAK1/DegV-like"/>
    <property type="match status" value="1"/>
</dbReference>
<dbReference type="PANTHER" id="PTHR33434:SF3">
    <property type="entry name" value="DEGV DOMAIN-CONTAINING PROTEIN YITS"/>
    <property type="match status" value="1"/>
</dbReference>
<dbReference type="InterPro" id="IPR043168">
    <property type="entry name" value="DegV_C"/>
</dbReference>
<organism evidence="3">
    <name type="scientific">Intestinibacter bartlettii</name>
    <dbReference type="NCBI Taxonomy" id="261299"/>
    <lineage>
        <taxon>Bacteria</taxon>
        <taxon>Bacillati</taxon>
        <taxon>Bacillota</taxon>
        <taxon>Clostridia</taxon>
        <taxon>Peptostreptococcales</taxon>
        <taxon>Peptostreptococcaceae</taxon>
        <taxon>Intestinibacter</taxon>
    </lineage>
</organism>
<dbReference type="GO" id="GO:0008289">
    <property type="term" value="F:lipid binding"/>
    <property type="evidence" value="ECO:0007669"/>
    <property type="project" value="UniProtKB-KW"/>
</dbReference>
<name>A0A6N3FEB5_9FIRM</name>
<dbReference type="RefSeq" id="WP_024038532.1">
    <property type="nucleotide sequence ID" value="NZ_CACRUE010000044.1"/>
</dbReference>
<comment type="function">
    <text evidence="1">May bind long-chain fatty acids, such as palmitate, and may play a role in lipid transport or fatty acid metabolism.</text>
</comment>
<keyword evidence="2" id="KW-0446">Lipid-binding</keyword>
<evidence type="ECO:0000313" key="3">
    <source>
        <dbReference type="EMBL" id="VYU50372.1"/>
    </source>
</evidence>
<dbReference type="AlphaFoldDB" id="A0A6N3FEB5"/>
<evidence type="ECO:0000256" key="1">
    <source>
        <dbReference type="ARBA" id="ARBA00003238"/>
    </source>
</evidence>
<dbReference type="Pfam" id="PF02645">
    <property type="entry name" value="DegV"/>
    <property type="match status" value="1"/>
</dbReference>
<accession>A0A6N3FEB5</accession>